<sequence length="60" mass="7092">MNQNPQDCVIGYMNTAMYSVLIKQNLCQLFIYLICNDLLVFVLYFQFKSQCAAQKEQHYC</sequence>
<evidence type="ECO:0000256" key="1">
    <source>
        <dbReference type="SAM" id="Phobius"/>
    </source>
</evidence>
<accession>A0A1E5E025</accession>
<evidence type="ECO:0000313" key="2">
    <source>
        <dbReference type="EMBL" id="OEF23616.1"/>
    </source>
</evidence>
<gene>
    <name evidence="2" type="ORF">A1QC_11510</name>
</gene>
<keyword evidence="1" id="KW-0472">Membrane</keyword>
<proteinExistence type="predicted"/>
<name>A0A1E5E025_9VIBR</name>
<keyword evidence="3" id="KW-1185">Reference proteome</keyword>
<reference evidence="2 3" key="1">
    <citation type="journal article" date="2012" name="Science">
        <title>Ecological populations of bacteria act as socially cohesive units of antibiotic production and resistance.</title>
        <authorList>
            <person name="Cordero O.X."/>
            <person name="Wildschutte H."/>
            <person name="Kirkup B."/>
            <person name="Proehl S."/>
            <person name="Ngo L."/>
            <person name="Hussain F."/>
            <person name="Le Roux F."/>
            <person name="Mincer T."/>
            <person name="Polz M.F."/>
        </authorList>
    </citation>
    <scope>NUCLEOTIDE SEQUENCE [LARGE SCALE GENOMIC DNA]</scope>
    <source>
        <strain evidence="2 3">1S-45</strain>
    </source>
</reference>
<protein>
    <submittedName>
        <fullName evidence="2">Uncharacterized protein</fullName>
    </submittedName>
</protein>
<dbReference type="EMBL" id="AJYK02000087">
    <property type="protein sequence ID" value="OEF23616.1"/>
    <property type="molecule type" value="Genomic_DNA"/>
</dbReference>
<dbReference type="Proteomes" id="UP000094070">
    <property type="component" value="Unassembled WGS sequence"/>
</dbReference>
<feature type="transmembrane region" description="Helical" evidence="1">
    <location>
        <begin position="29"/>
        <end position="47"/>
    </location>
</feature>
<evidence type="ECO:0000313" key="3">
    <source>
        <dbReference type="Proteomes" id="UP000094070"/>
    </source>
</evidence>
<dbReference type="AlphaFoldDB" id="A0A1E5E025"/>
<keyword evidence="1" id="KW-1133">Transmembrane helix</keyword>
<organism evidence="2 3">
    <name type="scientific">Vibrio rumoiensis 1S-45</name>
    <dbReference type="NCBI Taxonomy" id="1188252"/>
    <lineage>
        <taxon>Bacteria</taxon>
        <taxon>Pseudomonadati</taxon>
        <taxon>Pseudomonadota</taxon>
        <taxon>Gammaproteobacteria</taxon>
        <taxon>Vibrionales</taxon>
        <taxon>Vibrionaceae</taxon>
        <taxon>Vibrio</taxon>
    </lineage>
</organism>
<keyword evidence="1" id="KW-0812">Transmembrane</keyword>
<comment type="caution">
    <text evidence="2">The sequence shown here is derived from an EMBL/GenBank/DDBJ whole genome shotgun (WGS) entry which is preliminary data.</text>
</comment>